<feature type="chain" id="PRO_5037264099" evidence="2">
    <location>
        <begin position="22"/>
        <end position="591"/>
    </location>
</feature>
<dbReference type="Gene3D" id="2.60.40.1180">
    <property type="entry name" value="Golgi alpha-mannosidase II"/>
    <property type="match status" value="1"/>
</dbReference>
<reference evidence="4" key="2">
    <citation type="submission" date="2020-09" db="EMBL/GenBank/DDBJ databases">
        <authorList>
            <person name="Sun Q."/>
            <person name="Sedlacek I."/>
        </authorList>
    </citation>
    <scope>NUCLEOTIDE SEQUENCE</scope>
    <source>
        <strain evidence="4">CCM 8711</strain>
    </source>
</reference>
<dbReference type="PANTHER" id="PTHR43576:SF3">
    <property type="entry name" value="ALPHA-L-ARABINOFURANOSIDASE C"/>
    <property type="match status" value="1"/>
</dbReference>
<dbReference type="AlphaFoldDB" id="A0A917J6X5"/>
<dbReference type="InterPro" id="IPR013780">
    <property type="entry name" value="Glyco_hydro_b"/>
</dbReference>
<evidence type="ECO:0000259" key="3">
    <source>
        <dbReference type="Pfam" id="PF22848"/>
    </source>
</evidence>
<feature type="domain" description="Alpha-L-arabinofuranosidase 1 catalytic" evidence="3">
    <location>
        <begin position="130"/>
        <end position="308"/>
    </location>
</feature>
<dbReference type="InterPro" id="IPR055235">
    <property type="entry name" value="ASD1_cat"/>
</dbReference>
<dbReference type="GO" id="GO:0000272">
    <property type="term" value="P:polysaccharide catabolic process"/>
    <property type="evidence" value="ECO:0007669"/>
    <property type="project" value="TreeGrafter"/>
</dbReference>
<dbReference type="PANTHER" id="PTHR43576">
    <property type="entry name" value="ALPHA-L-ARABINOFURANOSIDASE C-RELATED"/>
    <property type="match status" value="1"/>
</dbReference>
<dbReference type="InterPro" id="IPR017853">
    <property type="entry name" value="GH"/>
</dbReference>
<dbReference type="Gene3D" id="3.20.20.80">
    <property type="entry name" value="Glycosidases"/>
    <property type="match status" value="1"/>
</dbReference>
<dbReference type="PROSITE" id="PS51257">
    <property type="entry name" value="PROKAR_LIPOPROTEIN"/>
    <property type="match status" value="1"/>
</dbReference>
<gene>
    <name evidence="4" type="ORF">GCM10011425_02020</name>
</gene>
<organism evidence="4 5">
    <name type="scientific">Mucilaginibacter galii</name>
    <dbReference type="NCBI Taxonomy" id="2005073"/>
    <lineage>
        <taxon>Bacteria</taxon>
        <taxon>Pseudomonadati</taxon>
        <taxon>Bacteroidota</taxon>
        <taxon>Sphingobacteriia</taxon>
        <taxon>Sphingobacteriales</taxon>
        <taxon>Sphingobacteriaceae</taxon>
        <taxon>Mucilaginibacter</taxon>
    </lineage>
</organism>
<proteinExistence type="predicted"/>
<dbReference type="SUPFAM" id="SSF51445">
    <property type="entry name" value="(Trans)glycosidases"/>
    <property type="match status" value="1"/>
</dbReference>
<evidence type="ECO:0000313" key="5">
    <source>
        <dbReference type="Proteomes" id="UP000662074"/>
    </source>
</evidence>
<feature type="region of interest" description="Disordered" evidence="1">
    <location>
        <begin position="25"/>
        <end position="51"/>
    </location>
</feature>
<keyword evidence="5" id="KW-1185">Reference proteome</keyword>
<feature type="compositionally biased region" description="Low complexity" evidence="1">
    <location>
        <begin position="35"/>
        <end position="51"/>
    </location>
</feature>
<evidence type="ECO:0000313" key="4">
    <source>
        <dbReference type="EMBL" id="GGI48990.1"/>
    </source>
</evidence>
<reference evidence="4" key="1">
    <citation type="journal article" date="2014" name="Int. J. Syst. Evol. Microbiol.">
        <title>Complete genome sequence of Corynebacterium casei LMG S-19264T (=DSM 44701T), isolated from a smear-ripened cheese.</title>
        <authorList>
            <consortium name="US DOE Joint Genome Institute (JGI-PGF)"/>
            <person name="Walter F."/>
            <person name="Albersmeier A."/>
            <person name="Kalinowski J."/>
            <person name="Ruckert C."/>
        </authorList>
    </citation>
    <scope>NUCLEOTIDE SEQUENCE</scope>
    <source>
        <strain evidence="4">CCM 8711</strain>
    </source>
</reference>
<dbReference type="Pfam" id="PF22848">
    <property type="entry name" value="ASD1_dom"/>
    <property type="match status" value="1"/>
</dbReference>
<dbReference type="EMBL" id="BMDO01000001">
    <property type="protein sequence ID" value="GGI48990.1"/>
    <property type="molecule type" value="Genomic_DNA"/>
</dbReference>
<accession>A0A917J6X5</accession>
<protein>
    <submittedName>
        <fullName evidence="4">Alpha-L-arabinofuranosidase</fullName>
    </submittedName>
</protein>
<evidence type="ECO:0000256" key="2">
    <source>
        <dbReference type="SAM" id="SignalP"/>
    </source>
</evidence>
<feature type="signal peptide" evidence="2">
    <location>
        <begin position="1"/>
        <end position="21"/>
    </location>
</feature>
<comment type="caution">
    <text evidence="4">The sequence shown here is derived from an EMBL/GenBank/DDBJ whole genome shotgun (WGS) entry which is preliminary data.</text>
</comment>
<keyword evidence="2" id="KW-0732">Signal</keyword>
<dbReference type="Proteomes" id="UP000662074">
    <property type="component" value="Unassembled WGS sequence"/>
</dbReference>
<sequence length="591" mass="63079">MRKLIQTGALALMGSMLLLQACKKDKPGSSGGGNDPAPTADTGTGTAFTTKATDPSTASTVGFFMDSWQGKTFTTATSTTLAGKPGTGDVGTVVTVDLNQVTTKVPQYMYGNNMNAYMGQLTDATMLNHITNLNPGILRAPGGSLSDIYFWNAADGKAPADAPTQLTDYQGTVSNAGFWYGKNTGSWTCSLDNYYAMLGKTNSTAILTVNYGYARYGTGPNPVQTAAHLAADWVRYDRGRTKYWEVGNENYGNWEAGYNIDQSKNKDGQPKYLTGDLYGQHFKVFADSMRKAAADVGAIIEIGAVMADAEYSTNPTIIKNWNRQVLSKAGNSPDFYIVHSYYTPYNTNASPEIILPTAVTESKAIADYIKASATAAGVTQKPIALTEWNINSIGSRQMVSNIAGLHAVMVLGEVIKNGFGMASRWDMANSWDAGNDHGLLNNPFATPEPNAAPWNPRPAFFYLYYFQKYFGDRMVPTLTQGNADVLSYGSTFNSGQAGVILVNKGTSAQTVAVKVNNYDIGNNYYYYTLNGGADNGSFSAQVMVNGQGPASGGTGGPVNYTGIVPYSAAVTGGIRVTVPAYGAVFMVVAKK</sequence>
<evidence type="ECO:0000256" key="1">
    <source>
        <dbReference type="SAM" id="MobiDB-lite"/>
    </source>
</evidence>
<name>A0A917J6X5_9SPHI</name>
<dbReference type="RefSeq" id="WP_188412956.1">
    <property type="nucleotide sequence ID" value="NZ_BMDO01000001.1"/>
</dbReference>